<dbReference type="CDD" id="cd22744">
    <property type="entry name" value="OTU"/>
    <property type="match status" value="1"/>
</dbReference>
<dbReference type="EMBL" id="JAJJMA010097320">
    <property type="protein sequence ID" value="MCL7030081.1"/>
    <property type="molecule type" value="Genomic_DNA"/>
</dbReference>
<proteinExistence type="predicted"/>
<comment type="caution">
    <text evidence="2">The sequence shown here is derived from an EMBL/GenBank/DDBJ whole genome shotgun (WGS) entry which is preliminary data.</text>
</comment>
<sequence length="490" mass="56254">MYHFYNQYARRIGFSIRKGTVKRSKDDKIRKRVILCSKQGFKERHGKGTPQKARPDMRTGCMARIQCIAKGHEFVVTKFIEEHNHELVNSTEAHLLRSQRKILPQQVKYMESLRSGGCGPTQVFTIMSNELGGSRHLNFTQTDLQNQFQKRRREIYKKGDVQGAYNYFQNMKKDNPSFFSEIQVDENGRTCNLFWADAQARIDYGFFGDVICFDTTFRTNRYGMPCAPFVGEDEEHTILSGNLTLERKNVQEPKSKRKYTKKTTQKGPVLSDDEEYLQSLIDGMRSHNPKILTDVVERIENVAPDGHCGFRACAEMLGLSAEDGWKTVKNKMEKELTIYGDMYIPIIGGKKEYNDVLKRIKYKGGRATPSFWMVLPSMGYIFASAFNCIFSSYSNTNMGSTTWLPLRTPPPEDFKVVTILNLDNIHFVKAILKPDAPLPPVVSGWGSICDEKALEWAPHMEMLHRGWENIEQNQHGQVDRVIEAIDLDEP</sequence>
<dbReference type="Pfam" id="PF03101">
    <property type="entry name" value="FAR1"/>
    <property type="match status" value="1"/>
</dbReference>
<dbReference type="InterPro" id="IPR004330">
    <property type="entry name" value="FAR1_DNA_bnd_dom"/>
</dbReference>
<keyword evidence="3" id="KW-1185">Reference proteome</keyword>
<feature type="domain" description="FAR1" evidence="1">
    <location>
        <begin position="3"/>
        <end position="88"/>
    </location>
</feature>
<dbReference type="AlphaFoldDB" id="A0AA41V450"/>
<evidence type="ECO:0000313" key="2">
    <source>
        <dbReference type="EMBL" id="MCL7030081.1"/>
    </source>
</evidence>
<gene>
    <name evidence="2" type="ORF">MKW94_001746</name>
</gene>
<accession>A0AA41V450</accession>
<evidence type="ECO:0000259" key="1">
    <source>
        <dbReference type="Pfam" id="PF03101"/>
    </source>
</evidence>
<reference evidence="2" key="1">
    <citation type="submission" date="2022-03" db="EMBL/GenBank/DDBJ databases">
        <title>A functionally conserved STORR gene fusion in Papaver species that diverged 16.8 million years ago.</title>
        <authorList>
            <person name="Catania T."/>
        </authorList>
    </citation>
    <scope>NUCLEOTIDE SEQUENCE</scope>
    <source>
        <strain evidence="2">S-191538</strain>
    </source>
</reference>
<dbReference type="Proteomes" id="UP001177140">
    <property type="component" value="Unassembled WGS sequence"/>
</dbReference>
<evidence type="ECO:0000313" key="3">
    <source>
        <dbReference type="Proteomes" id="UP001177140"/>
    </source>
</evidence>
<dbReference type="PANTHER" id="PTHR47718">
    <property type="entry name" value="OS01G0519700 PROTEIN"/>
    <property type="match status" value="1"/>
</dbReference>
<protein>
    <recommendedName>
        <fullName evidence="1">FAR1 domain-containing protein</fullName>
    </recommendedName>
</protein>
<dbReference type="Gene3D" id="3.90.70.80">
    <property type="match status" value="1"/>
</dbReference>
<organism evidence="2 3">
    <name type="scientific">Papaver nudicaule</name>
    <name type="common">Iceland poppy</name>
    <dbReference type="NCBI Taxonomy" id="74823"/>
    <lineage>
        <taxon>Eukaryota</taxon>
        <taxon>Viridiplantae</taxon>
        <taxon>Streptophyta</taxon>
        <taxon>Embryophyta</taxon>
        <taxon>Tracheophyta</taxon>
        <taxon>Spermatophyta</taxon>
        <taxon>Magnoliopsida</taxon>
        <taxon>Ranunculales</taxon>
        <taxon>Papaveraceae</taxon>
        <taxon>Papaveroideae</taxon>
        <taxon>Papaver</taxon>
    </lineage>
</organism>
<name>A0AA41V450_PAPNU</name>